<keyword evidence="4" id="KW-0235">DNA replication</keyword>
<dbReference type="InterPro" id="IPR001126">
    <property type="entry name" value="UmuC"/>
</dbReference>
<dbReference type="CDD" id="cd03586">
    <property type="entry name" value="PolY_Pol_IV_kappa"/>
    <property type="match status" value="1"/>
</dbReference>
<dbReference type="NCBIfam" id="NF002677">
    <property type="entry name" value="PRK02406.1"/>
    <property type="match status" value="1"/>
</dbReference>
<proteinExistence type="inferred from homology"/>
<dbReference type="Gene3D" id="3.40.1170.60">
    <property type="match status" value="1"/>
</dbReference>
<comment type="subunit">
    <text evidence="4">Monomer.</text>
</comment>
<dbReference type="GO" id="GO:0003684">
    <property type="term" value="F:damaged DNA binding"/>
    <property type="evidence" value="ECO:0007669"/>
    <property type="project" value="InterPro"/>
</dbReference>
<keyword evidence="4" id="KW-0479">Metal-binding</keyword>
<keyword evidence="4" id="KW-0460">Magnesium</keyword>
<dbReference type="Pfam" id="PF11799">
    <property type="entry name" value="IMS_C"/>
    <property type="match status" value="1"/>
</dbReference>
<evidence type="ECO:0000256" key="3">
    <source>
        <dbReference type="ARBA" id="ARBA00049244"/>
    </source>
</evidence>
<feature type="binding site" evidence="4">
    <location>
        <position position="11"/>
    </location>
    <ligand>
        <name>Mg(2+)</name>
        <dbReference type="ChEBI" id="CHEBI:18420"/>
    </ligand>
</feature>
<dbReference type="Gene3D" id="3.30.70.270">
    <property type="match status" value="1"/>
</dbReference>
<name>A0A4Y5YTF5_9MICO</name>
<dbReference type="InterPro" id="IPR024728">
    <property type="entry name" value="PolY_HhH_motif"/>
</dbReference>
<dbReference type="GO" id="GO:0009432">
    <property type="term" value="P:SOS response"/>
    <property type="evidence" value="ECO:0007669"/>
    <property type="project" value="TreeGrafter"/>
</dbReference>
<dbReference type="GO" id="GO:0005829">
    <property type="term" value="C:cytosol"/>
    <property type="evidence" value="ECO:0007669"/>
    <property type="project" value="TreeGrafter"/>
</dbReference>
<dbReference type="RefSeq" id="WP_140038042.1">
    <property type="nucleotide sequence ID" value="NZ_CP041040.1"/>
</dbReference>
<keyword evidence="4 6" id="KW-0548">Nucleotidyltransferase</keyword>
<keyword evidence="4 6" id="KW-0808">Transferase</keyword>
<dbReference type="GO" id="GO:0006281">
    <property type="term" value="P:DNA repair"/>
    <property type="evidence" value="ECO:0007669"/>
    <property type="project" value="UniProtKB-UniRule"/>
</dbReference>
<dbReference type="NCBIfam" id="NF003015">
    <property type="entry name" value="PRK03858.1"/>
    <property type="match status" value="1"/>
</dbReference>
<dbReference type="EC" id="2.7.7.7" evidence="4"/>
<dbReference type="InterPro" id="IPR022880">
    <property type="entry name" value="DNApol_IV"/>
</dbReference>
<dbReference type="InterPro" id="IPR043128">
    <property type="entry name" value="Rev_trsase/Diguanyl_cyclase"/>
</dbReference>
<dbReference type="InterPro" id="IPR036775">
    <property type="entry name" value="DNA_pol_Y-fam_lit_finger_sf"/>
</dbReference>
<sequence>MRGEATVLHADLDAFYASVEQRDAPELRGRPVIVGGGVVLAASYEAKARGVRTAMGGRQALELCPDAVVVPPRMEAYSAASHDVFAIFRDTTPVVEGLSIDEAFLEVGGLRRIVGTPEEVAVRLRERVRTEVGLAISVGVARTKFLAKVASAVSKPDGLLVVEPEREEEFLLPLPVERLWGVGAVTAEKLQRYGIRTVGQLAELESATAERMLGKAVGAHLHALARLRDPRPVDTTRRRGSIGSQRALGRGPRSAEELDLILTQIVDRLARRLRDGDRVCRSVVLRLRFGDFAKATRSRTLGSATDRTAILLTVARTLLAAAGPEIAERGITLIGLSLSHLDRADRVQPELPIDWGDEERLDTVLDTLRDRFGATSVARAAQMGRDPGWSSPILPEHE</sequence>
<dbReference type="EMBL" id="CP041040">
    <property type="protein sequence ID" value="QDE35898.1"/>
    <property type="molecule type" value="Genomic_DNA"/>
</dbReference>
<feature type="binding site" evidence="4">
    <location>
        <position position="101"/>
    </location>
    <ligand>
        <name>Mg(2+)</name>
        <dbReference type="ChEBI" id="CHEBI:18420"/>
    </ligand>
</feature>
<dbReference type="Pfam" id="PF00817">
    <property type="entry name" value="IMS"/>
    <property type="match status" value="1"/>
</dbReference>
<keyword evidence="4" id="KW-0238">DNA-binding</keyword>
<dbReference type="PANTHER" id="PTHR11076:SF33">
    <property type="entry name" value="DNA POLYMERASE KAPPA"/>
    <property type="match status" value="1"/>
</dbReference>
<evidence type="ECO:0000313" key="7">
    <source>
        <dbReference type="Proteomes" id="UP000316125"/>
    </source>
</evidence>
<keyword evidence="4" id="KW-0239">DNA-directed DNA polymerase</keyword>
<comment type="catalytic activity">
    <reaction evidence="3 4">
        <text>DNA(n) + a 2'-deoxyribonucleoside 5'-triphosphate = DNA(n+1) + diphosphate</text>
        <dbReference type="Rhea" id="RHEA:22508"/>
        <dbReference type="Rhea" id="RHEA-COMP:17339"/>
        <dbReference type="Rhea" id="RHEA-COMP:17340"/>
        <dbReference type="ChEBI" id="CHEBI:33019"/>
        <dbReference type="ChEBI" id="CHEBI:61560"/>
        <dbReference type="ChEBI" id="CHEBI:173112"/>
        <dbReference type="EC" id="2.7.7.7"/>
    </reaction>
</comment>
<accession>A0A4Y5YTF5</accession>
<dbReference type="PROSITE" id="PS50173">
    <property type="entry name" value="UMUC"/>
    <property type="match status" value="1"/>
</dbReference>
<dbReference type="Gene3D" id="3.30.1490.100">
    <property type="entry name" value="DNA polymerase, Y-family, little finger domain"/>
    <property type="match status" value="1"/>
</dbReference>
<comment type="subcellular location">
    <subcellularLocation>
        <location evidence="4">Cytoplasm</location>
    </subcellularLocation>
</comment>
<dbReference type="PANTHER" id="PTHR11076">
    <property type="entry name" value="DNA REPAIR POLYMERASE UMUC / TRANSFERASE FAMILY MEMBER"/>
    <property type="match status" value="1"/>
</dbReference>
<evidence type="ECO:0000313" key="6">
    <source>
        <dbReference type="EMBL" id="QDE35898.1"/>
    </source>
</evidence>
<feature type="domain" description="UmuC" evidence="5">
    <location>
        <begin position="7"/>
        <end position="183"/>
    </location>
</feature>
<comment type="similarity">
    <text evidence="1 4">Belongs to the DNA polymerase type-Y family.</text>
</comment>
<gene>
    <name evidence="4 6" type="primary">dinB</name>
    <name evidence="6" type="ORF">FIV50_14535</name>
</gene>
<dbReference type="InterPro" id="IPR017961">
    <property type="entry name" value="DNA_pol_Y-fam_little_finger"/>
</dbReference>
<dbReference type="Proteomes" id="UP000316125">
    <property type="component" value="Chromosome"/>
</dbReference>
<dbReference type="Gene3D" id="1.10.150.20">
    <property type="entry name" value="5' to 3' exonuclease, C-terminal subdomain"/>
    <property type="match status" value="1"/>
</dbReference>
<keyword evidence="4" id="KW-0227">DNA damage</keyword>
<dbReference type="OrthoDB" id="9808813at2"/>
<dbReference type="SUPFAM" id="SSF100879">
    <property type="entry name" value="Lesion bypass DNA polymerase (Y-family), little finger domain"/>
    <property type="match status" value="1"/>
</dbReference>
<dbReference type="SUPFAM" id="SSF56672">
    <property type="entry name" value="DNA/RNA polymerases"/>
    <property type="match status" value="1"/>
</dbReference>
<keyword evidence="4" id="KW-0963">Cytoplasm</keyword>
<dbReference type="HAMAP" id="MF_01113">
    <property type="entry name" value="DNApol_IV"/>
    <property type="match status" value="1"/>
</dbReference>
<comment type="cofactor">
    <cofactor evidence="4">
        <name>Mg(2+)</name>
        <dbReference type="ChEBI" id="CHEBI:18420"/>
    </cofactor>
    <text evidence="4">Binds 2 magnesium ions per subunit.</text>
</comment>
<organism evidence="6 7">
    <name type="scientific">Microbacterium foliorum</name>
    <dbReference type="NCBI Taxonomy" id="104336"/>
    <lineage>
        <taxon>Bacteria</taxon>
        <taxon>Bacillati</taxon>
        <taxon>Actinomycetota</taxon>
        <taxon>Actinomycetes</taxon>
        <taxon>Micrococcales</taxon>
        <taxon>Microbacteriaceae</taxon>
        <taxon>Microbacterium</taxon>
    </lineage>
</organism>
<dbReference type="InterPro" id="IPR043502">
    <property type="entry name" value="DNA/RNA_pol_sf"/>
</dbReference>
<evidence type="ECO:0000259" key="5">
    <source>
        <dbReference type="PROSITE" id="PS50173"/>
    </source>
</evidence>
<comment type="function">
    <text evidence="2 4">Poorly processive, error-prone DNA polymerase involved in untargeted mutagenesis. Copies undamaged DNA at stalled replication forks, which arise in vivo from mismatched or misaligned primer ends. These misaligned primers can be extended by PolIV. Exhibits no 3'-5' exonuclease (proofreading) activity. May be involved in translesional synthesis, in conjunction with the beta clamp from PolIII.</text>
</comment>
<feature type="site" description="Substrate discrimination" evidence="4">
    <location>
        <position position="16"/>
    </location>
</feature>
<evidence type="ECO:0000256" key="4">
    <source>
        <dbReference type="HAMAP-Rule" id="MF_01113"/>
    </source>
</evidence>
<feature type="active site" evidence="4">
    <location>
        <position position="102"/>
    </location>
</feature>
<dbReference type="Pfam" id="PF11798">
    <property type="entry name" value="IMS_HHH"/>
    <property type="match status" value="1"/>
</dbReference>
<dbReference type="AlphaFoldDB" id="A0A4Y5YTF5"/>
<keyword evidence="4" id="KW-0234">DNA repair</keyword>
<evidence type="ECO:0000256" key="1">
    <source>
        <dbReference type="ARBA" id="ARBA00010945"/>
    </source>
</evidence>
<evidence type="ECO:0000256" key="2">
    <source>
        <dbReference type="ARBA" id="ARBA00025589"/>
    </source>
</evidence>
<dbReference type="GO" id="GO:0042276">
    <property type="term" value="P:error-prone translesion synthesis"/>
    <property type="evidence" value="ECO:0007669"/>
    <property type="project" value="TreeGrafter"/>
</dbReference>
<dbReference type="GO" id="GO:0003887">
    <property type="term" value="F:DNA-directed DNA polymerase activity"/>
    <property type="evidence" value="ECO:0007669"/>
    <property type="project" value="UniProtKB-UniRule"/>
</dbReference>
<dbReference type="InterPro" id="IPR050116">
    <property type="entry name" value="DNA_polymerase-Y"/>
</dbReference>
<dbReference type="GO" id="GO:0006261">
    <property type="term" value="P:DNA-templated DNA replication"/>
    <property type="evidence" value="ECO:0007669"/>
    <property type="project" value="UniProtKB-UniRule"/>
</dbReference>
<protein>
    <recommendedName>
        <fullName evidence="4">DNA polymerase IV</fullName>
        <shortName evidence="4">Pol IV</shortName>
        <ecNumber evidence="4">2.7.7.7</ecNumber>
    </recommendedName>
</protein>
<keyword evidence="4" id="KW-0515">Mutator protein</keyword>
<reference evidence="6 7" key="1">
    <citation type="submission" date="2019-06" db="EMBL/GenBank/DDBJ databases">
        <title>Complete genome of Microbacterium foliorum M2.</title>
        <authorList>
            <person name="Cao G."/>
        </authorList>
    </citation>
    <scope>NUCLEOTIDE SEQUENCE [LARGE SCALE GENOMIC DNA]</scope>
    <source>
        <strain evidence="6 7">M2</strain>
    </source>
</reference>
<dbReference type="GO" id="GO:0000287">
    <property type="term" value="F:magnesium ion binding"/>
    <property type="evidence" value="ECO:0007669"/>
    <property type="project" value="UniProtKB-UniRule"/>
</dbReference>